<dbReference type="Proteomes" id="UP000011717">
    <property type="component" value="Unassembled WGS sequence"/>
</dbReference>
<gene>
    <name evidence="1" type="ORF">C725_1293</name>
</gene>
<evidence type="ECO:0000313" key="1">
    <source>
        <dbReference type="EMBL" id="EMD83392.1"/>
    </source>
</evidence>
<evidence type="ECO:0000313" key="2">
    <source>
        <dbReference type="Proteomes" id="UP000011717"/>
    </source>
</evidence>
<reference evidence="1 2" key="1">
    <citation type="journal article" date="2013" name="Genome Announc.">
        <title>Draft Genome Sequence of Strain JLT2015T, Belonging to the Family Sphingomonadaceae of the Alphaproteobacteria.</title>
        <authorList>
            <person name="Tang K."/>
            <person name="Liu K."/>
            <person name="Li S."/>
            <person name="Jiao N."/>
        </authorList>
    </citation>
    <scope>NUCLEOTIDE SEQUENCE [LARGE SCALE GENOMIC DNA]</scope>
    <source>
        <strain evidence="1 2">JLT2015</strain>
    </source>
</reference>
<protein>
    <submittedName>
        <fullName evidence="1">Uncharacterized protein</fullName>
    </submittedName>
</protein>
<dbReference type="EMBL" id="AMRV01000003">
    <property type="protein sequence ID" value="EMD83392.1"/>
    <property type="molecule type" value="Genomic_DNA"/>
</dbReference>
<sequence length="47" mass="5367">MPPSPRGRIRPPQVTLWQELCQRQELCQTLLSWSCSAGAEDLTRQKA</sequence>
<name>M2U5V2_9SPHN</name>
<proteinExistence type="predicted"/>
<organism evidence="1 2">
    <name type="scientific">Pacificimonas flava</name>
    <dbReference type="NCBI Taxonomy" id="1234595"/>
    <lineage>
        <taxon>Bacteria</taxon>
        <taxon>Pseudomonadati</taxon>
        <taxon>Pseudomonadota</taxon>
        <taxon>Alphaproteobacteria</taxon>
        <taxon>Sphingomonadales</taxon>
        <taxon>Sphingosinicellaceae</taxon>
        <taxon>Pacificimonas</taxon>
    </lineage>
</organism>
<accession>M2U5V2</accession>
<comment type="caution">
    <text evidence="1">The sequence shown here is derived from an EMBL/GenBank/DDBJ whole genome shotgun (WGS) entry which is preliminary data.</text>
</comment>
<dbReference type="AlphaFoldDB" id="M2U5V2"/>
<keyword evidence="2" id="KW-1185">Reference proteome</keyword>